<sequence>MEKQMRTKVVTATLTMLALGVTAGCGGGSGDSSAAASSTGPIKVWLSNNPEEIAWGKQMVKAWNADHPDEEVTAQEIPAGKTSEEVIGAAITAGNAPCLVFNTSPAAVPQFQKQGGLVSLDQYDGGTDYIESRSGDVADQYKSPDGQYYQIPWKSNPVMIFYNKDIMKKAGIDPENPPLSTYDDFLATSRKVVDSGAADAAIWPAPTSEFFQSWFDFYPMYAAETGGQQLVEDGQATFDSDAGQGVADLWSTMYSEGLSPKEAYNGDSFADGKAAMATVGPWAISVYGDSVNWGVAPVPTSQGTAPEDTYTFSDAKNIGLYSACDHQKTAFDLLKFATSEEEDGKLLEMTGQMPLREDLAGTYPDYFKEHPEYKLFADQAGRTVEVPNVPNSIEIWQGFRDEWSSAVIFGKTSTDEALSTAADKATELAGQS</sequence>
<dbReference type="Pfam" id="PF01547">
    <property type="entry name" value="SBP_bac_1"/>
    <property type="match status" value="1"/>
</dbReference>
<proteinExistence type="inferred from homology"/>
<evidence type="ECO:0000313" key="6">
    <source>
        <dbReference type="Proteomes" id="UP001501771"/>
    </source>
</evidence>
<keyword evidence="2" id="KW-0813">Transport</keyword>
<evidence type="ECO:0000256" key="3">
    <source>
        <dbReference type="ARBA" id="ARBA00022729"/>
    </source>
</evidence>
<evidence type="ECO:0000313" key="5">
    <source>
        <dbReference type="EMBL" id="GAA2155231.1"/>
    </source>
</evidence>
<evidence type="ECO:0000256" key="1">
    <source>
        <dbReference type="ARBA" id="ARBA00008520"/>
    </source>
</evidence>
<keyword evidence="3 4" id="KW-0732">Signal</keyword>
<dbReference type="EMBL" id="BAAAQR010000017">
    <property type="protein sequence ID" value="GAA2155231.1"/>
    <property type="molecule type" value="Genomic_DNA"/>
</dbReference>
<reference evidence="5 6" key="1">
    <citation type="journal article" date="2019" name="Int. J. Syst. Evol. Microbiol.">
        <title>The Global Catalogue of Microorganisms (GCM) 10K type strain sequencing project: providing services to taxonomists for standard genome sequencing and annotation.</title>
        <authorList>
            <consortium name="The Broad Institute Genomics Platform"/>
            <consortium name="The Broad Institute Genome Sequencing Center for Infectious Disease"/>
            <person name="Wu L."/>
            <person name="Ma J."/>
        </authorList>
    </citation>
    <scope>NUCLEOTIDE SEQUENCE [LARGE SCALE GENOMIC DNA]</scope>
    <source>
        <strain evidence="5 6">JCM 16022</strain>
    </source>
</reference>
<evidence type="ECO:0000256" key="4">
    <source>
        <dbReference type="SAM" id="SignalP"/>
    </source>
</evidence>
<dbReference type="Gene3D" id="3.40.190.10">
    <property type="entry name" value="Periplasmic binding protein-like II"/>
    <property type="match status" value="2"/>
</dbReference>
<comment type="caution">
    <text evidence="5">The sequence shown here is derived from an EMBL/GenBank/DDBJ whole genome shotgun (WGS) entry which is preliminary data.</text>
</comment>
<dbReference type="SUPFAM" id="SSF53850">
    <property type="entry name" value="Periplasmic binding protein-like II"/>
    <property type="match status" value="1"/>
</dbReference>
<comment type="similarity">
    <text evidence="1">Belongs to the bacterial solute-binding protein 1 family.</text>
</comment>
<dbReference type="PROSITE" id="PS51257">
    <property type="entry name" value="PROKAR_LIPOPROTEIN"/>
    <property type="match status" value="1"/>
</dbReference>
<keyword evidence="6" id="KW-1185">Reference proteome</keyword>
<accession>A0ABN3A7S5</accession>
<organism evidence="5 6">
    <name type="scientific">Nocardioides koreensis</name>
    <dbReference type="NCBI Taxonomy" id="433651"/>
    <lineage>
        <taxon>Bacteria</taxon>
        <taxon>Bacillati</taxon>
        <taxon>Actinomycetota</taxon>
        <taxon>Actinomycetes</taxon>
        <taxon>Propionibacteriales</taxon>
        <taxon>Nocardioidaceae</taxon>
        <taxon>Nocardioides</taxon>
    </lineage>
</organism>
<protein>
    <submittedName>
        <fullName evidence="5">Extracellular solute-binding protein</fullName>
    </submittedName>
</protein>
<name>A0ABN3A7S5_9ACTN</name>
<dbReference type="PANTHER" id="PTHR30061">
    <property type="entry name" value="MALTOSE-BINDING PERIPLASMIC PROTEIN"/>
    <property type="match status" value="1"/>
</dbReference>
<evidence type="ECO:0000256" key="2">
    <source>
        <dbReference type="ARBA" id="ARBA00022448"/>
    </source>
</evidence>
<feature type="chain" id="PRO_5045077539" evidence="4">
    <location>
        <begin position="24"/>
        <end position="432"/>
    </location>
</feature>
<dbReference type="Proteomes" id="UP001501771">
    <property type="component" value="Unassembled WGS sequence"/>
</dbReference>
<feature type="signal peptide" evidence="4">
    <location>
        <begin position="1"/>
        <end position="23"/>
    </location>
</feature>
<gene>
    <name evidence="5" type="ORF">GCM10009844_42040</name>
</gene>
<dbReference type="PANTHER" id="PTHR30061:SF50">
    <property type="entry name" value="MALTOSE_MALTODEXTRIN-BINDING PERIPLASMIC PROTEIN"/>
    <property type="match status" value="1"/>
</dbReference>
<dbReference type="InterPro" id="IPR006059">
    <property type="entry name" value="SBP"/>
</dbReference>